<dbReference type="eggNOG" id="COG2251">
    <property type="taxonomic scope" value="Bacteria"/>
</dbReference>
<dbReference type="PANTHER" id="PTHR43788:SF8">
    <property type="entry name" value="DNA-BINDING PROTEIN SMUBP-2"/>
    <property type="match status" value="1"/>
</dbReference>
<accession>C5BVS5</accession>
<evidence type="ECO:0000256" key="2">
    <source>
        <dbReference type="ARBA" id="ARBA00022801"/>
    </source>
</evidence>
<dbReference type="InterPro" id="IPR041679">
    <property type="entry name" value="DNA2/NAM7-like_C"/>
</dbReference>
<dbReference type="InterPro" id="IPR038720">
    <property type="entry name" value="YprB_RNase_H-like_dom"/>
</dbReference>
<evidence type="ECO:0000256" key="5">
    <source>
        <dbReference type="SAM" id="MobiDB-lite"/>
    </source>
</evidence>
<keyword evidence="1" id="KW-0547">Nucleotide-binding</keyword>
<keyword evidence="3" id="KW-0347">Helicase</keyword>
<evidence type="ECO:0000256" key="3">
    <source>
        <dbReference type="ARBA" id="ARBA00022806"/>
    </source>
</evidence>
<dbReference type="HOGENOM" id="CLU_008884_0_0_11"/>
<dbReference type="NCBIfam" id="TIGR03491">
    <property type="entry name" value="TM0106 family RecB-like putative nuclease"/>
    <property type="match status" value="1"/>
</dbReference>
<dbReference type="eggNOG" id="COG1061">
    <property type="taxonomic scope" value="Bacteria"/>
</dbReference>
<evidence type="ECO:0000313" key="8">
    <source>
        <dbReference type="EMBL" id="ACQ78515.1"/>
    </source>
</evidence>
<organism evidence="8 9">
    <name type="scientific">Beutenbergia cavernae (strain ATCC BAA-8 / DSM 12333 / CCUG 43141 / JCM 11478 / NBRC 16432 / NCIMB 13614 / HKI 0122)</name>
    <dbReference type="NCBI Taxonomy" id="471853"/>
    <lineage>
        <taxon>Bacteria</taxon>
        <taxon>Bacillati</taxon>
        <taxon>Actinomycetota</taxon>
        <taxon>Actinomycetes</taxon>
        <taxon>Micrococcales</taxon>
        <taxon>Beutenbergiaceae</taxon>
        <taxon>Beutenbergia</taxon>
    </lineage>
</organism>
<evidence type="ECO:0000256" key="1">
    <source>
        <dbReference type="ARBA" id="ARBA00022741"/>
    </source>
</evidence>
<dbReference type="CDD" id="cd18808">
    <property type="entry name" value="SF1_C_Upf1"/>
    <property type="match status" value="1"/>
</dbReference>
<dbReference type="EMBL" id="CP001618">
    <property type="protein sequence ID" value="ACQ78515.1"/>
    <property type="molecule type" value="Genomic_DNA"/>
</dbReference>
<protein>
    <recommendedName>
        <fullName evidence="10">RecB family nuclease</fullName>
    </recommendedName>
</protein>
<dbReference type="Pfam" id="PF13482">
    <property type="entry name" value="RNase_H_2"/>
    <property type="match status" value="1"/>
</dbReference>
<evidence type="ECO:0000256" key="4">
    <source>
        <dbReference type="ARBA" id="ARBA00022840"/>
    </source>
</evidence>
<dbReference type="GO" id="GO:0005524">
    <property type="term" value="F:ATP binding"/>
    <property type="evidence" value="ECO:0007669"/>
    <property type="project" value="UniProtKB-KW"/>
</dbReference>
<name>C5BVS5_BEUC1</name>
<dbReference type="SUPFAM" id="SSF52540">
    <property type="entry name" value="P-loop containing nucleoside triphosphate hydrolases"/>
    <property type="match status" value="1"/>
</dbReference>
<sequence>MFLLDDRFIYSPTDIARAECPYAALCVADEKLGLAEPLVVEDAMLERAARLGDAHEARVLAAYRARFGSFDPAQRRGVAEIGDDVERSGAEFRASLPRAREETLAAIAGGADVVFQATFFDGRFYGRADFLLKTQDDSREATYAVVDTKLTEKVRTHALLQMAAYADQLLAEGVQVEPTMSLHHGSGERTQHDLADVLEVYRHERRLLEALLDAHHARGVPASWLEWRGDVDPPELAALGLDALSRRACGRCDYCAREVERHRDTRLISGIRAAQRARLQEVGIFTLDELAGSSGPVLGTSDAVLARLRRQAAMQVGQLERMADAEAAGLLVVDGARVEAPDGAQAPERALFLPLVRAEVVDAAALRALPEPDAGDIYFDFEGDPMWTTSGAMEGGLEYLFGLIEEPVTGGHPAHALDRAPEGSGERYVAFWAHDRAEEKQALVDFLAYVAQRRAQHPGMHVYHYANYEKTALRRLAERHLVGADEVEELITSGVLVDLYPIVKNSAVVSQGSYSIKKLEPLYMGAELRDSGGVTSGGDSVIQYASATLLRADGDEPGFAEIMESIADYNRYDCVSTRRLTLWLRERAAEHGVLLGAGMPDVAMLAEQVAQVAAEQGAADSDSSGTDVVPDAAGQAPGADRAAPTTAPPAPTPGAAGPPAPPAGPGGVEPTPAAPEPGTAEPDPERILTDRLLAAAGPDRDARSADAQAYALLAAALDYHRREELPFWIEHYGRLADPIEWWSDAREVMVADAVEVVTDWTPRASGKGSERVLKMIGLLGSGSSVDAGAEVFLVYAPPLPAGMVAPDGCVRATTYARVVERGISDDGAADVLVVTEGAGRGAGETPAVPMAVAPGAPPPARGIKAAITRLAENVVETLPAAPEQPWPPSADDAAPRPVPDPPRLPAQPGLDVLARREPRLVGTTSLPVVADEDYVTAITAATAALDRSALAVQGPPGTGKTYVGARVVGRLVRELGWRVGVVAQSHAVVEHFLDEVVAAGLEPWRVGKAPQRPRDASGGDDASPARSSWTELARGGYADFLRDGIEGGCVIGGTAWDFTNRSRVEAEGLDLLVVDEAGQFSLANTVATSTAARRLLLLGDPQQLAQVSQGDHAEPIDSSSLAWISGGAEALPPTHGYFIERTWRLHPALCERVSALSYAGALLPQAEVTARRHLDGLPPGVHLRTLRHRGNATSSQEEADEVVAQVRSLLGRTWTDPQFFPASRALSQADVLVVAAYNAQVALVRTTLDAVGLVDVRVGTVDKFQGQEAAVVLVTLAASSSREIPRGVGFLLNRNRLNVAISRGQWAAVVIRSAGLTDAIPSNARALADLGAFLDLCARSLELEEAGAPA</sequence>
<dbReference type="OrthoDB" id="9757917at2"/>
<keyword evidence="2" id="KW-0378">Hydrolase</keyword>
<dbReference type="InterPro" id="IPR027417">
    <property type="entry name" value="P-loop_NTPase"/>
</dbReference>
<feature type="region of interest" description="Disordered" evidence="5">
    <location>
        <begin position="1007"/>
        <end position="1028"/>
    </location>
</feature>
<evidence type="ECO:0000259" key="7">
    <source>
        <dbReference type="Pfam" id="PF13482"/>
    </source>
</evidence>
<dbReference type="GO" id="GO:0016787">
    <property type="term" value="F:hydrolase activity"/>
    <property type="evidence" value="ECO:0007669"/>
    <property type="project" value="UniProtKB-KW"/>
</dbReference>
<feature type="compositionally biased region" description="Low complexity" evidence="5">
    <location>
        <begin position="630"/>
        <end position="645"/>
    </location>
</feature>
<dbReference type="InterPro" id="IPR050534">
    <property type="entry name" value="Coronavir_polyprotein_1ab"/>
</dbReference>
<dbReference type="Pfam" id="PF13604">
    <property type="entry name" value="AAA_30"/>
    <property type="match status" value="1"/>
</dbReference>
<dbReference type="Pfam" id="PF13087">
    <property type="entry name" value="AAA_12"/>
    <property type="match status" value="1"/>
</dbReference>
<dbReference type="GO" id="GO:0043139">
    <property type="term" value="F:5'-3' DNA helicase activity"/>
    <property type="evidence" value="ECO:0007669"/>
    <property type="project" value="TreeGrafter"/>
</dbReference>
<dbReference type="PANTHER" id="PTHR43788">
    <property type="entry name" value="DNA2/NAM7 HELICASE FAMILY MEMBER"/>
    <property type="match status" value="1"/>
</dbReference>
<evidence type="ECO:0000259" key="6">
    <source>
        <dbReference type="Pfam" id="PF13087"/>
    </source>
</evidence>
<keyword evidence="9" id="KW-1185">Reference proteome</keyword>
<feature type="region of interest" description="Disordered" evidence="5">
    <location>
        <begin position="880"/>
        <end position="908"/>
    </location>
</feature>
<gene>
    <name evidence="8" type="ordered locus">Bcav_0250</name>
</gene>
<feature type="domain" description="DNA2/NAM7 helicase-like C-terminal" evidence="6">
    <location>
        <begin position="1137"/>
        <end position="1311"/>
    </location>
</feature>
<dbReference type="KEGG" id="bcv:Bcav_0250"/>
<dbReference type="Gene3D" id="3.40.50.300">
    <property type="entry name" value="P-loop containing nucleotide triphosphate hydrolases"/>
    <property type="match status" value="2"/>
</dbReference>
<feature type="domain" description="YprB ribonuclease H-like" evidence="7">
    <location>
        <begin position="424"/>
        <end position="584"/>
    </location>
</feature>
<evidence type="ECO:0008006" key="10">
    <source>
        <dbReference type="Google" id="ProtNLM"/>
    </source>
</evidence>
<feature type="compositionally biased region" description="Low complexity" evidence="5">
    <location>
        <begin position="668"/>
        <end position="681"/>
    </location>
</feature>
<keyword evidence="4" id="KW-0067">ATP-binding</keyword>
<dbReference type="Proteomes" id="UP000007962">
    <property type="component" value="Chromosome"/>
</dbReference>
<reference evidence="8 9" key="1">
    <citation type="journal article" date="2009" name="Stand. Genomic Sci.">
        <title>Complete genome sequence of Beutenbergia cavernae type strain (HKI 0122).</title>
        <authorList>
            <person name="Land M."/>
            <person name="Pukall R."/>
            <person name="Abt B."/>
            <person name="Goker M."/>
            <person name="Rohde M."/>
            <person name="Glavina Del Rio T."/>
            <person name="Tice H."/>
            <person name="Copeland A."/>
            <person name="Cheng J.F."/>
            <person name="Lucas S."/>
            <person name="Chen F."/>
            <person name="Nolan M."/>
            <person name="Bruce D."/>
            <person name="Goodwin L."/>
            <person name="Pitluck S."/>
            <person name="Ivanova N."/>
            <person name="Mavromatis K."/>
            <person name="Ovchinnikova G."/>
            <person name="Pati A."/>
            <person name="Chen A."/>
            <person name="Palaniappan K."/>
            <person name="Hauser L."/>
            <person name="Chang Y.J."/>
            <person name="Jefferies C.C."/>
            <person name="Saunders E."/>
            <person name="Brettin T."/>
            <person name="Detter J.C."/>
            <person name="Han C."/>
            <person name="Chain P."/>
            <person name="Bristow J."/>
            <person name="Eisen J.A."/>
            <person name="Markowitz V."/>
            <person name="Hugenholtz P."/>
            <person name="Kyrpides N.C."/>
            <person name="Klenk H.P."/>
            <person name="Lapidus A."/>
        </authorList>
    </citation>
    <scope>NUCLEOTIDE SEQUENCE [LARGE SCALE GENOMIC DNA]</scope>
    <source>
        <strain evidence="9">ATCC BAA-8 / DSM 12333 / NBRC 16432</strain>
    </source>
</reference>
<dbReference type="STRING" id="471853.Bcav_0250"/>
<dbReference type="InterPro" id="IPR047187">
    <property type="entry name" value="SF1_C_Upf1"/>
</dbReference>
<feature type="region of interest" description="Disordered" evidence="5">
    <location>
        <begin position="615"/>
        <end position="684"/>
    </location>
</feature>
<dbReference type="InterPro" id="IPR019993">
    <property type="entry name" value="RecB_nuclease_TM0106_put"/>
</dbReference>
<feature type="compositionally biased region" description="Pro residues" evidence="5">
    <location>
        <begin position="896"/>
        <end position="905"/>
    </location>
</feature>
<evidence type="ECO:0000313" key="9">
    <source>
        <dbReference type="Proteomes" id="UP000007962"/>
    </source>
</evidence>
<dbReference type="CDD" id="cd17934">
    <property type="entry name" value="DEXXQc_Upf1-like"/>
    <property type="match status" value="1"/>
</dbReference>
<dbReference type="RefSeq" id="WP_012725295.1">
    <property type="nucleotide sequence ID" value="NC_012669.1"/>
</dbReference>
<dbReference type="eggNOG" id="COG1112">
    <property type="taxonomic scope" value="Bacteria"/>
</dbReference>
<proteinExistence type="predicted"/>
<feature type="compositionally biased region" description="Pro residues" evidence="5">
    <location>
        <begin position="646"/>
        <end position="664"/>
    </location>
</feature>